<evidence type="ECO:0000259" key="5">
    <source>
        <dbReference type="Pfam" id="PF13026"/>
    </source>
</evidence>
<proteinExistence type="predicted"/>
<dbReference type="AlphaFoldDB" id="A0A0G3FEQ4"/>
<dbReference type="InterPro" id="IPR012338">
    <property type="entry name" value="Beta-lactam/transpept-like"/>
</dbReference>
<evidence type="ECO:0000256" key="3">
    <source>
        <dbReference type="ARBA" id="ARBA00023251"/>
    </source>
</evidence>
<dbReference type="GO" id="GO:0017001">
    <property type="term" value="P:antibiotic catabolic process"/>
    <property type="evidence" value="ECO:0007669"/>
    <property type="project" value="InterPro"/>
</dbReference>
<dbReference type="Gene3D" id="3.10.450.590">
    <property type="match status" value="1"/>
</dbReference>
<dbReference type="PANTHER" id="PTHR46825:SF8">
    <property type="entry name" value="BETA-LACTAMASE-RELATED"/>
    <property type="match status" value="1"/>
</dbReference>
<dbReference type="GO" id="GO:0046677">
    <property type="term" value="P:response to antibiotic"/>
    <property type="evidence" value="ECO:0007669"/>
    <property type="project" value="UniProtKB-KW"/>
</dbReference>
<dbReference type="EMBL" id="KP347712">
    <property type="protein sequence ID" value="AKJ87207.1"/>
    <property type="molecule type" value="Genomic_DNA"/>
</dbReference>
<dbReference type="SUPFAM" id="SSF56601">
    <property type="entry name" value="beta-lactamase/transpeptidase-like"/>
    <property type="match status" value="1"/>
</dbReference>
<dbReference type="Pfam" id="PF13026">
    <property type="entry name" value="DUF3887"/>
    <property type="match status" value="1"/>
</dbReference>
<protein>
    <submittedName>
        <fullName evidence="6">Uncharacterized protein</fullName>
    </submittedName>
</protein>
<evidence type="ECO:0000259" key="4">
    <source>
        <dbReference type="Pfam" id="PF00144"/>
    </source>
</evidence>
<accession>A0A0G3FEQ4</accession>
<keyword evidence="3" id="KW-0046">Antibiotic resistance</keyword>
<dbReference type="Pfam" id="PF00144">
    <property type="entry name" value="Beta-lactamase"/>
    <property type="match status" value="1"/>
</dbReference>
<dbReference type="GO" id="GO:0008800">
    <property type="term" value="F:beta-lactamase activity"/>
    <property type="evidence" value="ECO:0007669"/>
    <property type="project" value="UniProtKB-EC"/>
</dbReference>
<evidence type="ECO:0000256" key="2">
    <source>
        <dbReference type="ARBA" id="ARBA00022801"/>
    </source>
</evidence>
<evidence type="ECO:0000256" key="1">
    <source>
        <dbReference type="ARBA" id="ARBA00001526"/>
    </source>
</evidence>
<evidence type="ECO:0000313" key="6">
    <source>
        <dbReference type="EMBL" id="AKJ87207.1"/>
    </source>
</evidence>
<dbReference type="PANTHER" id="PTHR46825">
    <property type="entry name" value="D-ALANYL-D-ALANINE-CARBOXYPEPTIDASE/ENDOPEPTIDASE AMPH"/>
    <property type="match status" value="1"/>
</dbReference>
<organism evidence="6">
    <name type="scientific">uncultured organism</name>
    <dbReference type="NCBI Taxonomy" id="155900"/>
    <lineage>
        <taxon>unclassified sequences</taxon>
        <taxon>environmental samples</taxon>
    </lineage>
</organism>
<sequence length="462" mass="51706">MMKKLLFTLVTLLMTYASFAQTENHKVVFDKFQADYNAGQYENIFNSFASVMKEALPLENTIQFLTALKSQVGNMESKEFVRHQMQTYATYKTKFEKAVLEVNISLDKENLINGLFFKPYEEPKEIVPASVNALSSYPEELAGIIFAKTKDLPVNTQLSIAIIRDGKTAYYGIIRANDTIKTVENQNRIFEIGSISKVFTSAVLASLVEEGEIKLTGLINDFYPFPFKDNIEISFQSLANHTSGLPRLPQNLDLSSEVNPYKDYGKKEIDEYLAQWLKLENEPSTVSSYSNLGVGLMGYTLGLSQQTSFQQLLQKSIFDKYGMTNSYTTSRDLEDKLVKGMDENGEITGNWDFDVLFAAGGILSSAEDLSKFVYAQFDPGNKELALMRKPTFEINETMKMGLGWFIVKTESGKDVHWHNGGTGGYSSSMAVNVEEQTGVVILSNVSGINGIIDALCFELLPR</sequence>
<dbReference type="InterPro" id="IPR001586">
    <property type="entry name" value="Beta-lactam_class-C_AS"/>
</dbReference>
<dbReference type="InterPro" id="IPR050491">
    <property type="entry name" value="AmpC-like"/>
</dbReference>
<feature type="domain" description="DUF3887" evidence="5">
    <location>
        <begin position="30"/>
        <end position="115"/>
    </location>
</feature>
<dbReference type="InterPro" id="IPR001466">
    <property type="entry name" value="Beta-lactam-related"/>
</dbReference>
<dbReference type="PROSITE" id="PS00336">
    <property type="entry name" value="BETA_LACTAMASE_C"/>
    <property type="match status" value="1"/>
</dbReference>
<dbReference type="InterPro" id="IPR024981">
    <property type="entry name" value="DUF3887"/>
</dbReference>
<name>A0A0G3FEQ4_9ZZZZ</name>
<dbReference type="SMR" id="A0A0G3FEQ4"/>
<reference evidence="6" key="1">
    <citation type="submission" date="2014-12" db="EMBL/GenBank/DDBJ databases">
        <title>Investigation of esterase diversity in environmental metagenomes.</title>
        <authorList>
            <person name="Popovic A."/>
            <person name="Tchigvintsev A."/>
            <person name="Nocek B."/>
            <person name="Hajighasemi M."/>
            <person name="Brown G."/>
            <person name="Xu X."/>
            <person name="Li H."/>
            <person name="Glinos J."/>
            <person name="Yim V."/>
            <person name="Pelletier E."/>
            <person name="Chernikova T.N."/>
            <person name="Golyshina O.V."/>
            <person name="Tran H."/>
            <person name="Le Paslier D."/>
            <person name="Yakimov M.M."/>
            <person name="Savchenko A."/>
            <person name="Golyshin P.N."/>
            <person name="Yakunin A.F."/>
        </authorList>
    </citation>
    <scope>NUCLEOTIDE SEQUENCE</scope>
</reference>
<dbReference type="Gene3D" id="3.40.710.10">
    <property type="entry name" value="DD-peptidase/beta-lactamase superfamily"/>
    <property type="match status" value="1"/>
</dbReference>
<keyword evidence="2" id="KW-0378">Hydrolase</keyword>
<comment type="catalytic activity">
    <reaction evidence="1">
        <text>a beta-lactam + H2O = a substituted beta-amino acid</text>
        <dbReference type="Rhea" id="RHEA:20401"/>
        <dbReference type="ChEBI" id="CHEBI:15377"/>
        <dbReference type="ChEBI" id="CHEBI:35627"/>
        <dbReference type="ChEBI" id="CHEBI:140347"/>
        <dbReference type="EC" id="3.5.2.6"/>
    </reaction>
</comment>
<feature type="domain" description="Beta-lactamase-related" evidence="4">
    <location>
        <begin position="158"/>
        <end position="447"/>
    </location>
</feature>